<evidence type="ECO:0000313" key="2">
    <source>
        <dbReference type="Proteomes" id="UP001501627"/>
    </source>
</evidence>
<sequence>MIPNPWDAGSARYLASLGFAALASTSSGFAWSRGQRDGAVALPVVLDYLRTLVATTDLPVNADFEHGFADDALGVARNVALAIATGVAGISIEDSTGNPAAPQFALDEAVERMRAARAAIDASGEDVMLIGRAENFFVGNPDLADTIERLCAYAEAGADCLYAPALHTAEQIRAVVQAVAPKPVNVLVGGASAFTQAELAALGVRRISVGGGMARAAWGALDRAARRLAEEGRFDGFEGAMPGRDLNQLFG</sequence>
<dbReference type="SUPFAM" id="SSF51621">
    <property type="entry name" value="Phosphoenolpyruvate/pyruvate domain"/>
    <property type="match status" value="1"/>
</dbReference>
<proteinExistence type="predicted"/>
<accession>A0ABP7RYJ4</accession>
<comment type="caution">
    <text evidence="1">The sequence shown here is derived from an EMBL/GenBank/DDBJ whole genome shotgun (WGS) entry which is preliminary data.</text>
</comment>
<protein>
    <submittedName>
        <fullName evidence="1">Isocitrate lyase/phosphoenolpyruvate mutase family protein</fullName>
    </submittedName>
</protein>
<dbReference type="CDD" id="cd00377">
    <property type="entry name" value="ICL_PEPM"/>
    <property type="match status" value="1"/>
</dbReference>
<reference evidence="2" key="1">
    <citation type="journal article" date="2019" name="Int. J. Syst. Evol. Microbiol.">
        <title>The Global Catalogue of Microorganisms (GCM) 10K type strain sequencing project: providing services to taxonomists for standard genome sequencing and annotation.</title>
        <authorList>
            <consortium name="The Broad Institute Genomics Platform"/>
            <consortium name="The Broad Institute Genome Sequencing Center for Infectious Disease"/>
            <person name="Wu L."/>
            <person name="Ma J."/>
        </authorList>
    </citation>
    <scope>NUCLEOTIDE SEQUENCE [LARGE SCALE GENOMIC DNA]</scope>
    <source>
        <strain evidence="2">JCM 17561</strain>
    </source>
</reference>
<name>A0ABP7RYJ4_9BURK</name>
<dbReference type="PANTHER" id="PTHR42905:SF16">
    <property type="entry name" value="CARBOXYPHOSPHONOENOLPYRUVATE PHOSPHONOMUTASE-LIKE PROTEIN (AFU_ORTHOLOGUE AFUA_5G07230)"/>
    <property type="match status" value="1"/>
</dbReference>
<organism evidence="1 2">
    <name type="scientific">Comamonas faecalis</name>
    <dbReference type="NCBI Taxonomy" id="1387849"/>
    <lineage>
        <taxon>Bacteria</taxon>
        <taxon>Pseudomonadati</taxon>
        <taxon>Pseudomonadota</taxon>
        <taxon>Betaproteobacteria</taxon>
        <taxon>Burkholderiales</taxon>
        <taxon>Comamonadaceae</taxon>
        <taxon>Comamonas</taxon>
    </lineage>
</organism>
<keyword evidence="1" id="KW-0456">Lyase</keyword>
<dbReference type="Proteomes" id="UP001501627">
    <property type="component" value="Unassembled WGS sequence"/>
</dbReference>
<dbReference type="InterPro" id="IPR015813">
    <property type="entry name" value="Pyrv/PenolPyrv_kinase-like_dom"/>
</dbReference>
<dbReference type="InterPro" id="IPR040442">
    <property type="entry name" value="Pyrv_kinase-like_dom_sf"/>
</dbReference>
<gene>
    <name evidence="1" type="ORF">GCM10022279_30010</name>
</gene>
<dbReference type="Pfam" id="PF13714">
    <property type="entry name" value="PEP_mutase"/>
    <property type="match status" value="1"/>
</dbReference>
<dbReference type="Gene3D" id="6.10.250.2750">
    <property type="match status" value="1"/>
</dbReference>
<dbReference type="InterPro" id="IPR039556">
    <property type="entry name" value="ICL/PEPM"/>
</dbReference>
<dbReference type="GO" id="GO:0016829">
    <property type="term" value="F:lyase activity"/>
    <property type="evidence" value="ECO:0007669"/>
    <property type="project" value="UniProtKB-KW"/>
</dbReference>
<evidence type="ECO:0000313" key="1">
    <source>
        <dbReference type="EMBL" id="GAA4004079.1"/>
    </source>
</evidence>
<keyword evidence="2" id="KW-1185">Reference proteome</keyword>
<dbReference type="EMBL" id="BAABBP010000037">
    <property type="protein sequence ID" value="GAA4004079.1"/>
    <property type="molecule type" value="Genomic_DNA"/>
</dbReference>
<dbReference type="Gene3D" id="3.20.20.60">
    <property type="entry name" value="Phosphoenolpyruvate-binding domains"/>
    <property type="match status" value="1"/>
</dbReference>
<dbReference type="PANTHER" id="PTHR42905">
    <property type="entry name" value="PHOSPHOENOLPYRUVATE CARBOXYLASE"/>
    <property type="match status" value="1"/>
</dbReference>